<evidence type="ECO:0000256" key="2">
    <source>
        <dbReference type="ARBA" id="ARBA00016984"/>
    </source>
</evidence>
<dbReference type="CDD" id="cd04218">
    <property type="entry name" value="Pseudoazurin"/>
    <property type="match status" value="1"/>
</dbReference>
<feature type="signal peptide" evidence="10">
    <location>
        <begin position="1"/>
        <end position="21"/>
    </location>
</feature>
<evidence type="ECO:0000256" key="1">
    <source>
        <dbReference type="ARBA" id="ARBA00004418"/>
    </source>
</evidence>
<proteinExistence type="predicted"/>
<dbReference type="GO" id="GO:0009055">
    <property type="term" value="F:electron transfer activity"/>
    <property type="evidence" value="ECO:0007669"/>
    <property type="project" value="InterPro"/>
</dbReference>
<feature type="binding site" evidence="9">
    <location>
        <position position="61"/>
    </location>
    <ligand>
        <name>Cu cation</name>
        <dbReference type="ChEBI" id="CHEBI:23378"/>
    </ligand>
</feature>
<feature type="domain" description="Blue (type 1) copper" evidence="11">
    <location>
        <begin position="28"/>
        <end position="113"/>
    </location>
</feature>
<evidence type="ECO:0000256" key="7">
    <source>
        <dbReference type="ARBA" id="ARBA00023008"/>
    </source>
</evidence>
<dbReference type="PRINTS" id="PR00155">
    <property type="entry name" value="AMICYANIN"/>
</dbReference>
<evidence type="ECO:0000313" key="13">
    <source>
        <dbReference type="Proteomes" id="UP000183002"/>
    </source>
</evidence>
<evidence type="ECO:0000259" key="11">
    <source>
        <dbReference type="Pfam" id="PF00127"/>
    </source>
</evidence>
<dbReference type="AlphaFoldDB" id="A0A1H8HB25"/>
<evidence type="ECO:0000256" key="9">
    <source>
        <dbReference type="PIRSR" id="PIRSR602386-1"/>
    </source>
</evidence>
<comment type="subcellular location">
    <subcellularLocation>
        <location evidence="1">Periplasm</location>
    </subcellularLocation>
</comment>
<evidence type="ECO:0000256" key="5">
    <source>
        <dbReference type="ARBA" id="ARBA00022764"/>
    </source>
</evidence>
<accession>A0A1H8HB25</accession>
<dbReference type="InterPro" id="IPR000923">
    <property type="entry name" value="BlueCu_1"/>
</dbReference>
<dbReference type="InterPro" id="IPR002386">
    <property type="entry name" value="Amicyanin/Pseudoazurin"/>
</dbReference>
<gene>
    <name evidence="12" type="ORF">SAMN05216227_101666</name>
</gene>
<keyword evidence="13" id="KW-1185">Reference proteome</keyword>
<reference evidence="12 13" key="1">
    <citation type="submission" date="2016-10" db="EMBL/GenBank/DDBJ databases">
        <authorList>
            <person name="de Groot N.N."/>
        </authorList>
    </citation>
    <scope>NUCLEOTIDE SEQUENCE [LARGE SCALE GENOMIC DNA]</scope>
    <source>
        <strain evidence="12 13">CGMCC 1.10836</strain>
    </source>
</reference>
<keyword evidence="4 9" id="KW-0479">Metal-binding</keyword>
<feature type="binding site" evidence="9">
    <location>
        <position position="99"/>
    </location>
    <ligand>
        <name>Cu cation</name>
        <dbReference type="ChEBI" id="CHEBI:23378"/>
    </ligand>
</feature>
<evidence type="ECO:0000256" key="10">
    <source>
        <dbReference type="SAM" id="SignalP"/>
    </source>
</evidence>
<evidence type="ECO:0000256" key="3">
    <source>
        <dbReference type="ARBA" id="ARBA00022448"/>
    </source>
</evidence>
<dbReference type="InterPro" id="IPR008972">
    <property type="entry name" value="Cupredoxin"/>
</dbReference>
<dbReference type="GO" id="GO:0005507">
    <property type="term" value="F:copper ion binding"/>
    <property type="evidence" value="ECO:0007669"/>
    <property type="project" value="UniProtKB-UniRule"/>
</dbReference>
<dbReference type="GO" id="GO:0042597">
    <property type="term" value="C:periplasmic space"/>
    <property type="evidence" value="ECO:0007669"/>
    <property type="project" value="UniProtKB-SubCell"/>
</dbReference>
<protein>
    <recommendedName>
        <fullName evidence="2 8">Pseudoazurin</fullName>
    </recommendedName>
</protein>
<dbReference type="InterPro" id="IPR001235">
    <property type="entry name" value="Copper_blue_Plastocyanin"/>
</dbReference>
<feature type="chain" id="PRO_5010216649" description="Pseudoazurin" evidence="10">
    <location>
        <begin position="22"/>
        <end position="143"/>
    </location>
</feature>
<keyword evidence="3" id="KW-0813">Transport</keyword>
<dbReference type="NCBIfam" id="TIGR02375">
    <property type="entry name" value="pseudoazurin"/>
    <property type="match status" value="1"/>
</dbReference>
<feature type="binding site" evidence="9">
    <location>
        <position position="107"/>
    </location>
    <ligand>
        <name>Cu cation</name>
        <dbReference type="ChEBI" id="CHEBI:23378"/>
    </ligand>
</feature>
<feature type="binding site" evidence="9">
    <location>
        <position position="102"/>
    </location>
    <ligand>
        <name>Cu cation</name>
        <dbReference type="ChEBI" id="CHEBI:23378"/>
    </ligand>
</feature>
<keyword evidence="6" id="KW-0249">Electron transport</keyword>
<evidence type="ECO:0000256" key="4">
    <source>
        <dbReference type="ARBA" id="ARBA00022723"/>
    </source>
</evidence>
<dbReference type="Proteomes" id="UP000183002">
    <property type="component" value="Unassembled WGS sequence"/>
</dbReference>
<keyword evidence="7 9" id="KW-0186">Copper</keyword>
<dbReference type="EMBL" id="FOCO01000016">
    <property type="protein sequence ID" value="SEN53423.1"/>
    <property type="molecule type" value="Genomic_DNA"/>
</dbReference>
<dbReference type="SUPFAM" id="SSF49503">
    <property type="entry name" value="Cupredoxins"/>
    <property type="match status" value="1"/>
</dbReference>
<dbReference type="PROSITE" id="PS00196">
    <property type="entry name" value="COPPER_BLUE"/>
    <property type="match status" value="1"/>
</dbReference>
<keyword evidence="10" id="KW-0732">Signal</keyword>
<evidence type="ECO:0000256" key="6">
    <source>
        <dbReference type="ARBA" id="ARBA00022982"/>
    </source>
</evidence>
<dbReference type="RefSeq" id="WP_074818681.1">
    <property type="nucleotide sequence ID" value="NZ_FOCO01000016.1"/>
</dbReference>
<organism evidence="12 13">
    <name type="scientific">Pseudorhodobacter antarcticus</name>
    <dbReference type="NCBI Taxonomy" id="1077947"/>
    <lineage>
        <taxon>Bacteria</taxon>
        <taxon>Pseudomonadati</taxon>
        <taxon>Pseudomonadota</taxon>
        <taxon>Alphaproteobacteria</taxon>
        <taxon>Rhodobacterales</taxon>
        <taxon>Paracoccaceae</taxon>
        <taxon>Pseudorhodobacter</taxon>
    </lineage>
</organism>
<dbReference type="STRING" id="1077947.SAMN05216227_101666"/>
<dbReference type="Pfam" id="PF00127">
    <property type="entry name" value="Copper-bind"/>
    <property type="match status" value="1"/>
</dbReference>
<evidence type="ECO:0000313" key="12">
    <source>
        <dbReference type="EMBL" id="SEN53423.1"/>
    </source>
</evidence>
<dbReference type="InterPro" id="IPR028871">
    <property type="entry name" value="BlueCu_1_BS"/>
</dbReference>
<sequence>MLRTTALTLAFGIALGSAAYAETHEVMMLNKGAEGAMVFEPSFLKIAAGDTVLFVATDKSHNAESIKGMMPEGAEGFVGKISKDVEATFGIDGVYGVMCKPHYAMGMVMTIAVGDAAAAPEGFLEGRVPKKAKERFEAQLGNL</sequence>
<dbReference type="InterPro" id="IPR012745">
    <property type="entry name" value="Pseudoazurin"/>
</dbReference>
<dbReference type="PRINTS" id="PR00156">
    <property type="entry name" value="COPPERBLUE"/>
</dbReference>
<evidence type="ECO:0000256" key="8">
    <source>
        <dbReference type="NCBIfam" id="TIGR02375"/>
    </source>
</evidence>
<keyword evidence="5" id="KW-0574">Periplasm</keyword>
<comment type="cofactor">
    <cofactor evidence="9">
        <name>Cu cation</name>
        <dbReference type="ChEBI" id="CHEBI:23378"/>
    </cofactor>
    <text evidence="9">Binds 1 copper ion per subunit.</text>
</comment>
<dbReference type="Gene3D" id="2.60.40.420">
    <property type="entry name" value="Cupredoxins - blue copper proteins"/>
    <property type="match status" value="1"/>
</dbReference>
<name>A0A1H8HB25_9RHOB</name>